<feature type="region of interest" description="Disordered" evidence="1">
    <location>
        <begin position="548"/>
        <end position="598"/>
    </location>
</feature>
<proteinExistence type="predicted"/>
<dbReference type="PANTHER" id="PTHR37287">
    <property type="entry name" value="INO EIGHTY SUBUNIT 1"/>
    <property type="match status" value="1"/>
</dbReference>
<feature type="region of interest" description="Disordered" evidence="1">
    <location>
        <begin position="709"/>
        <end position="761"/>
    </location>
</feature>
<evidence type="ECO:0000313" key="2">
    <source>
        <dbReference type="EMBL" id="GMG40079.1"/>
    </source>
</evidence>
<feature type="compositionally biased region" description="Low complexity" evidence="1">
    <location>
        <begin position="556"/>
        <end position="570"/>
    </location>
</feature>
<accession>A0A9W7DHB9</accession>
<feature type="compositionally biased region" description="Basic residues" evidence="1">
    <location>
        <begin position="73"/>
        <end position="86"/>
    </location>
</feature>
<feature type="compositionally biased region" description="Low complexity" evidence="1">
    <location>
        <begin position="91"/>
        <end position="105"/>
    </location>
</feature>
<reference evidence="2" key="1">
    <citation type="submission" date="2023-04" db="EMBL/GenBank/DDBJ databases">
        <title>Ambrosiozyma monospora NBRC 1965.</title>
        <authorList>
            <person name="Ichikawa N."/>
            <person name="Sato H."/>
            <person name="Tonouchi N."/>
        </authorList>
    </citation>
    <scope>NUCLEOTIDE SEQUENCE</scope>
    <source>
        <strain evidence="2">NBRC 1965</strain>
    </source>
</reference>
<dbReference type="Proteomes" id="UP001165063">
    <property type="component" value="Unassembled WGS sequence"/>
</dbReference>
<feature type="region of interest" description="Disordered" evidence="1">
    <location>
        <begin position="15"/>
        <end position="113"/>
    </location>
</feature>
<dbReference type="GO" id="GO:0031011">
    <property type="term" value="C:Ino80 complex"/>
    <property type="evidence" value="ECO:0007669"/>
    <property type="project" value="InterPro"/>
</dbReference>
<evidence type="ECO:0000256" key="1">
    <source>
        <dbReference type="SAM" id="MobiDB-lite"/>
    </source>
</evidence>
<sequence length="813" mass="92336">MSFDPVQDSIMANNALNSQSPPAAPPVHNFQTTPTHSSTHSQSPVQVHANPITAILNPTNTPEPINNKSLAAKQKRSRDGRKRKYLYKQGSNIDNSNNNNTSNTTQKLDRERETKSYQTLLINSRTRHLKKNDGEPYWRNEIQFEFLLRLLFNRDRVFNNPYYESKEFSWPEYFKTYKDENGKLHENDGEKLTFFELYLVTLLKSPKISRILNERLTCDLVYSLNFIIISLLVNIGRLNTTVNFDHEMKSQFRTYHSIPALQVGDHTEIIKQYYEPSNIPKHLKDDEFIIRGGEGYTMKAVKNLQDTPRIKSILKSINDLNSEIPKNFKEFVTGSSADATKRYDLNVISLIFLLCVHEFDLHNIFFADDNANELVFNNSFSGNGNATANSSSIANNVSGSPNNSTIRLRDETPKDDDEPSGSLFNEIWLNTQLKPVDKVKRFLWLIYLFKETDFKLNNILQNPFNNPDTRESISDLNPSANIAEEITAGNFFLISKFRMIVPPLHSVSSQGSLYLEDLMNDIDTDDEVIFAGNMKDLRAKFLEQDGTANPASVVPTTSLTTTTAAASTSESKSKSKNSETGSTAPAGNHQTHETKLETMRNLEVIRNYTEETKARKKRKMQQQVELPVKLDVIEFENLFNTNEIKSSSSTSRQSINKRYKNSLIAGFLKEILDYKLMKYKDQLLNKNSILTRFDKIDRNLLLIQDFEEDDDLNSNSNGDNAGDEDGDAEVGSSSNANTNGHRTSITNSDDGSVNGTTGGEEATLNDFNKINDFKIAYYKALDKVNSMIDHQPRKKTKLPPHSSDFLDDLFKKV</sequence>
<feature type="compositionally biased region" description="Polar residues" evidence="1">
    <location>
        <begin position="734"/>
        <end position="755"/>
    </location>
</feature>
<gene>
    <name evidence="2" type="ORF">Amon01_000587400</name>
</gene>
<dbReference type="AlphaFoldDB" id="A0A9W7DHB9"/>
<organism evidence="2 3">
    <name type="scientific">Ambrosiozyma monospora</name>
    <name type="common">Yeast</name>
    <name type="synonym">Endomycopsis monosporus</name>
    <dbReference type="NCBI Taxonomy" id="43982"/>
    <lineage>
        <taxon>Eukaryota</taxon>
        <taxon>Fungi</taxon>
        <taxon>Dikarya</taxon>
        <taxon>Ascomycota</taxon>
        <taxon>Saccharomycotina</taxon>
        <taxon>Pichiomycetes</taxon>
        <taxon>Pichiales</taxon>
        <taxon>Pichiaceae</taxon>
        <taxon>Ambrosiozyma</taxon>
    </lineage>
</organism>
<feature type="compositionally biased region" description="Polar residues" evidence="1">
    <location>
        <begin position="56"/>
        <end position="69"/>
    </location>
</feature>
<keyword evidence="3" id="KW-1185">Reference proteome</keyword>
<comment type="caution">
    <text evidence="2">The sequence shown here is derived from an EMBL/GenBank/DDBJ whole genome shotgun (WGS) entry which is preliminary data.</text>
</comment>
<feature type="compositionally biased region" description="Low complexity" evidence="1">
    <location>
        <begin position="391"/>
        <end position="400"/>
    </location>
</feature>
<dbReference type="PANTHER" id="PTHR37287:SF1">
    <property type="entry name" value="INO EIGHTY SUBUNIT 1"/>
    <property type="match status" value="1"/>
</dbReference>
<evidence type="ECO:0000313" key="3">
    <source>
        <dbReference type="Proteomes" id="UP001165063"/>
    </source>
</evidence>
<feature type="compositionally biased region" description="Low complexity" evidence="1">
    <location>
        <begin position="31"/>
        <end position="48"/>
    </location>
</feature>
<name>A0A9W7DHB9_AMBMO</name>
<feature type="region of interest" description="Disordered" evidence="1">
    <location>
        <begin position="391"/>
        <end position="419"/>
    </location>
</feature>
<dbReference type="OrthoDB" id="5413003at2759"/>
<dbReference type="InterPro" id="IPR038014">
    <property type="entry name" value="Ies1"/>
</dbReference>
<protein>
    <submittedName>
        <fullName evidence="2">Unnamed protein product</fullName>
    </submittedName>
</protein>
<dbReference type="EMBL" id="BSXU01003432">
    <property type="protein sequence ID" value="GMG40079.1"/>
    <property type="molecule type" value="Genomic_DNA"/>
</dbReference>